<keyword evidence="2" id="KW-0472">Membrane</keyword>
<feature type="region of interest" description="Disordered" evidence="1">
    <location>
        <begin position="148"/>
        <end position="203"/>
    </location>
</feature>
<keyword evidence="2" id="KW-1133">Transmembrane helix</keyword>
<proteinExistence type="predicted"/>
<evidence type="ECO:0000313" key="4">
    <source>
        <dbReference type="Proteomes" id="UP001063166"/>
    </source>
</evidence>
<sequence>MAPLAGKPPYATDLPDSYYESAPAPQRRVRQQPPPNPNDRTSAYDVYSNYLNDDKAGNRQSGVGALGLGLMNMDDDDDDDDHSYARHKAQQPASSPAVSPSKHAALAAATAAANASPSRNVPAPSPPHIAAPQPGYAAPIAALNTLARPDPVATPQGRAPPPFHPQAPEPRMANPFADPHPPPMSQHTPYHLTTSPTPSEPHPLQPPMTPITPVFARPAKSAIKFSDTNEKPIMRSNTEDTPLPRRGRKKPTTQKTSLWLSKTRAGTTRLSRWVWIVGIILLACIAFGVGIGWYVSHKSPSHQQPKAFGGSANEYATAASTSTAGGVGPGGSTIRHVSPTHTVERRVFEPQVTAVSRTSPLHKRRLPIH</sequence>
<comment type="caution">
    <text evidence="3">The sequence shown here is derived from an EMBL/GenBank/DDBJ whole genome shotgun (WGS) entry which is preliminary data.</text>
</comment>
<dbReference type="OrthoDB" id="3261666at2759"/>
<dbReference type="Proteomes" id="UP001063166">
    <property type="component" value="Unassembled WGS sequence"/>
</dbReference>
<dbReference type="EMBL" id="BRPK01000005">
    <property type="protein sequence ID" value="GLB38156.1"/>
    <property type="molecule type" value="Genomic_DNA"/>
</dbReference>
<feature type="compositionally biased region" description="Polar residues" evidence="1">
    <location>
        <begin position="185"/>
        <end position="197"/>
    </location>
</feature>
<reference evidence="3" key="1">
    <citation type="submission" date="2022-07" db="EMBL/GenBank/DDBJ databases">
        <title>The genome of Lyophyllum shimeji provides insight into the initial evolution of ectomycorrhizal fungal genome.</title>
        <authorList>
            <person name="Kobayashi Y."/>
            <person name="Shibata T."/>
            <person name="Hirakawa H."/>
            <person name="Shigenobu S."/>
            <person name="Nishiyama T."/>
            <person name="Yamada A."/>
            <person name="Hasebe M."/>
            <person name="Kawaguchi M."/>
        </authorList>
    </citation>
    <scope>NUCLEOTIDE SEQUENCE</scope>
    <source>
        <strain evidence="3">AT787</strain>
    </source>
</reference>
<dbReference type="AlphaFoldDB" id="A0A9P3UPC2"/>
<accession>A0A9P3UPC2</accession>
<evidence type="ECO:0000256" key="2">
    <source>
        <dbReference type="SAM" id="Phobius"/>
    </source>
</evidence>
<name>A0A9P3UPC2_LYOSH</name>
<feature type="region of interest" description="Disordered" evidence="1">
    <location>
        <begin position="1"/>
        <end position="134"/>
    </location>
</feature>
<keyword evidence="4" id="KW-1185">Reference proteome</keyword>
<feature type="compositionally biased region" description="Pro residues" evidence="1">
    <location>
        <begin position="158"/>
        <end position="168"/>
    </location>
</feature>
<organism evidence="3 4">
    <name type="scientific">Lyophyllum shimeji</name>
    <name type="common">Hon-shimeji</name>
    <name type="synonym">Tricholoma shimeji</name>
    <dbReference type="NCBI Taxonomy" id="47721"/>
    <lineage>
        <taxon>Eukaryota</taxon>
        <taxon>Fungi</taxon>
        <taxon>Dikarya</taxon>
        <taxon>Basidiomycota</taxon>
        <taxon>Agaricomycotina</taxon>
        <taxon>Agaricomycetes</taxon>
        <taxon>Agaricomycetidae</taxon>
        <taxon>Agaricales</taxon>
        <taxon>Tricholomatineae</taxon>
        <taxon>Lyophyllaceae</taxon>
        <taxon>Lyophyllum</taxon>
    </lineage>
</organism>
<feature type="compositionally biased region" description="Low complexity" evidence="1">
    <location>
        <begin position="90"/>
        <end position="115"/>
    </location>
</feature>
<feature type="region of interest" description="Disordered" evidence="1">
    <location>
        <begin position="224"/>
        <end position="258"/>
    </location>
</feature>
<feature type="transmembrane region" description="Helical" evidence="2">
    <location>
        <begin position="273"/>
        <end position="296"/>
    </location>
</feature>
<protein>
    <submittedName>
        <fullName evidence="3">Uncharacterized protein</fullName>
    </submittedName>
</protein>
<evidence type="ECO:0000256" key="1">
    <source>
        <dbReference type="SAM" id="MobiDB-lite"/>
    </source>
</evidence>
<evidence type="ECO:0000313" key="3">
    <source>
        <dbReference type="EMBL" id="GLB38156.1"/>
    </source>
</evidence>
<gene>
    <name evidence="3" type="ORF">LshimejAT787_0500210</name>
</gene>
<keyword evidence="2" id="KW-0812">Transmembrane</keyword>